<keyword evidence="1" id="KW-0732">Signal</keyword>
<sequence>MFLHTALLTLLTAVAAYAASWIQFGRSNRTQSLAGSVEVTAPSAVGCALRCSLNWTLPCGGFTFRPGGTCVLHVGTAQGRCIRSAESPPMETAAGEEGETGHVILVNSACSVLPTFSSGLIVDTDSDFSGEFSMVDCNHRNSDHYNNMMVGIQDNEGFVDLDTIKCASFANIMVGPDHVVTITAQTDVFQNCGANQVITGLGSSTYYTQDVIRMTCSDVSGATVSDNCTDLTITEEMQSGELDPQLTWPVQCPDGTPRMGAMVGINFRDDHTPKWTGIRCCYLV</sequence>
<protein>
    <submittedName>
        <fullName evidence="2">Uncharacterized protein</fullName>
    </submittedName>
</protein>
<feature type="chain" id="PRO_5025467527" evidence="1">
    <location>
        <begin position="19"/>
        <end position="284"/>
    </location>
</feature>
<dbReference type="AlphaFoldDB" id="A0A6A4V0C0"/>
<evidence type="ECO:0000313" key="3">
    <source>
        <dbReference type="Proteomes" id="UP000440578"/>
    </source>
</evidence>
<keyword evidence="3" id="KW-1185">Reference proteome</keyword>
<accession>A0A6A4V0C0</accession>
<reference evidence="2 3" key="1">
    <citation type="submission" date="2019-07" db="EMBL/GenBank/DDBJ databases">
        <title>Draft genome assembly of a fouling barnacle, Amphibalanus amphitrite (Darwin, 1854): The first reference genome for Thecostraca.</title>
        <authorList>
            <person name="Kim W."/>
        </authorList>
    </citation>
    <scope>NUCLEOTIDE SEQUENCE [LARGE SCALE GENOMIC DNA]</scope>
    <source>
        <strain evidence="2">SNU_AA5</strain>
        <tissue evidence="2">Soma without cirri and trophi</tissue>
    </source>
</reference>
<organism evidence="2 3">
    <name type="scientific">Amphibalanus amphitrite</name>
    <name type="common">Striped barnacle</name>
    <name type="synonym">Balanus amphitrite</name>
    <dbReference type="NCBI Taxonomy" id="1232801"/>
    <lineage>
        <taxon>Eukaryota</taxon>
        <taxon>Metazoa</taxon>
        <taxon>Ecdysozoa</taxon>
        <taxon>Arthropoda</taxon>
        <taxon>Crustacea</taxon>
        <taxon>Multicrustacea</taxon>
        <taxon>Cirripedia</taxon>
        <taxon>Thoracica</taxon>
        <taxon>Thoracicalcarea</taxon>
        <taxon>Balanomorpha</taxon>
        <taxon>Balanoidea</taxon>
        <taxon>Balanidae</taxon>
        <taxon>Amphibalaninae</taxon>
        <taxon>Amphibalanus</taxon>
    </lineage>
</organism>
<dbReference type="EMBL" id="VIIS01002213">
    <property type="protein sequence ID" value="KAF0287075.1"/>
    <property type="molecule type" value="Genomic_DNA"/>
</dbReference>
<feature type="signal peptide" evidence="1">
    <location>
        <begin position="1"/>
        <end position="18"/>
    </location>
</feature>
<name>A0A6A4V0C0_AMPAM</name>
<gene>
    <name evidence="2" type="ORF">FJT64_014451</name>
</gene>
<comment type="caution">
    <text evidence="2">The sequence shown here is derived from an EMBL/GenBank/DDBJ whole genome shotgun (WGS) entry which is preliminary data.</text>
</comment>
<evidence type="ECO:0000313" key="2">
    <source>
        <dbReference type="EMBL" id="KAF0287075.1"/>
    </source>
</evidence>
<dbReference type="Proteomes" id="UP000440578">
    <property type="component" value="Unassembled WGS sequence"/>
</dbReference>
<proteinExistence type="predicted"/>
<evidence type="ECO:0000256" key="1">
    <source>
        <dbReference type="SAM" id="SignalP"/>
    </source>
</evidence>